<gene>
    <name evidence="2" type="ORF">KIPB_016222</name>
</gene>
<dbReference type="InterPro" id="IPR052972">
    <property type="entry name" value="Sacsin_chaperone_reg"/>
</dbReference>
<sequence length="68" mass="7898">MDQYDVPLPSREFGQQVKLVHSLRRILKDYPQGPQILLELLQNADDARATEYCVYLDRCKYGTGNILQ</sequence>
<dbReference type="Proteomes" id="UP000265618">
    <property type="component" value="Unassembled WGS sequence"/>
</dbReference>
<comment type="caution">
    <text evidence="2">The sequence shown here is derived from an EMBL/GenBank/DDBJ whole genome shotgun (WGS) entry which is preliminary data.</text>
</comment>
<evidence type="ECO:0000259" key="1">
    <source>
        <dbReference type="Pfam" id="PF25794"/>
    </source>
</evidence>
<organism evidence="2 3">
    <name type="scientific">Kipferlia bialata</name>
    <dbReference type="NCBI Taxonomy" id="797122"/>
    <lineage>
        <taxon>Eukaryota</taxon>
        <taxon>Metamonada</taxon>
        <taxon>Carpediemonas-like organisms</taxon>
        <taxon>Kipferlia</taxon>
    </lineage>
</organism>
<keyword evidence="3" id="KW-1185">Reference proteome</keyword>
<dbReference type="PANTHER" id="PTHR15600:SF42">
    <property type="entry name" value="SACSIN"/>
    <property type="match status" value="1"/>
</dbReference>
<proteinExistence type="predicted"/>
<dbReference type="AlphaFoldDB" id="A0A391NVB5"/>
<dbReference type="EMBL" id="BDIP01009727">
    <property type="protein sequence ID" value="GCA65091.1"/>
    <property type="molecule type" value="Genomic_DNA"/>
</dbReference>
<dbReference type="Pfam" id="PF25794">
    <property type="entry name" value="SACS"/>
    <property type="match status" value="1"/>
</dbReference>
<protein>
    <recommendedName>
        <fullName evidence="1">Sacsin/Nov domain-containing protein</fullName>
    </recommendedName>
</protein>
<dbReference type="GO" id="GO:0030544">
    <property type="term" value="F:Hsp70 protein binding"/>
    <property type="evidence" value="ECO:0007669"/>
    <property type="project" value="TreeGrafter"/>
</dbReference>
<name>A0A391NVB5_9EUKA</name>
<accession>A0A391NVB5</accession>
<dbReference type="OrthoDB" id="1262810at2759"/>
<dbReference type="PANTHER" id="PTHR15600">
    <property type="entry name" value="SACSIN"/>
    <property type="match status" value="1"/>
</dbReference>
<dbReference type="SUPFAM" id="SSF55874">
    <property type="entry name" value="ATPase domain of HSP90 chaperone/DNA topoisomerase II/histidine kinase"/>
    <property type="match status" value="1"/>
</dbReference>
<dbReference type="InterPro" id="IPR058210">
    <property type="entry name" value="SACS/Nov_dom"/>
</dbReference>
<reference evidence="2 3" key="1">
    <citation type="journal article" date="2018" name="PLoS ONE">
        <title>The draft genome of Kipferlia bialata reveals reductive genome evolution in fornicate parasites.</title>
        <authorList>
            <person name="Tanifuji G."/>
            <person name="Takabayashi S."/>
            <person name="Kume K."/>
            <person name="Takagi M."/>
            <person name="Nakayama T."/>
            <person name="Kamikawa R."/>
            <person name="Inagaki Y."/>
            <person name="Hashimoto T."/>
        </authorList>
    </citation>
    <scope>NUCLEOTIDE SEQUENCE [LARGE SCALE GENOMIC DNA]</scope>
    <source>
        <strain evidence="2">NY0173</strain>
    </source>
</reference>
<feature type="domain" description="Sacsin/Nov" evidence="1">
    <location>
        <begin position="17"/>
        <end position="62"/>
    </location>
</feature>
<dbReference type="InterPro" id="IPR036890">
    <property type="entry name" value="HATPase_C_sf"/>
</dbReference>
<evidence type="ECO:0000313" key="3">
    <source>
        <dbReference type="Proteomes" id="UP000265618"/>
    </source>
</evidence>
<feature type="non-terminal residue" evidence="2">
    <location>
        <position position="68"/>
    </location>
</feature>
<evidence type="ECO:0000313" key="2">
    <source>
        <dbReference type="EMBL" id="GCA65091.1"/>
    </source>
</evidence>